<comment type="caution">
    <text evidence="2">The sequence shown here is derived from an EMBL/GenBank/DDBJ whole genome shotgun (WGS) entry which is preliminary data.</text>
</comment>
<dbReference type="AlphaFoldDB" id="A0A7Z8KQN2"/>
<reference evidence="2 3" key="1">
    <citation type="submission" date="2019-06" db="EMBL/GenBank/DDBJ databases">
        <title>Draft genome sequence of Methanolobus vulcani B1d.</title>
        <authorList>
            <person name="Creighbaum A.J."/>
            <person name="Ticak T."/>
            <person name="Hariraju D."/>
            <person name="Arivett B.A."/>
            <person name="Ferguson D.J.Jr."/>
        </authorList>
    </citation>
    <scope>NUCLEOTIDE SEQUENCE [LARGE SCALE GENOMIC DNA]</scope>
    <source>
        <strain evidence="2 3">B1d</strain>
    </source>
</reference>
<evidence type="ECO:0000313" key="2">
    <source>
        <dbReference type="EMBL" id="TQD28251.1"/>
    </source>
</evidence>
<dbReference type="OrthoDB" id="118051at2157"/>
<accession>A0A7Z8KQN2</accession>
<proteinExistence type="predicted"/>
<dbReference type="EMBL" id="VIAQ01000006">
    <property type="protein sequence ID" value="TQD28251.1"/>
    <property type="molecule type" value="Genomic_DNA"/>
</dbReference>
<evidence type="ECO:0000313" key="3">
    <source>
        <dbReference type="Proteomes" id="UP000319335"/>
    </source>
</evidence>
<keyword evidence="1" id="KW-1133">Transmembrane helix</keyword>
<keyword evidence="1" id="KW-0812">Transmembrane</keyword>
<feature type="transmembrane region" description="Helical" evidence="1">
    <location>
        <begin position="20"/>
        <end position="40"/>
    </location>
</feature>
<dbReference type="Proteomes" id="UP000319335">
    <property type="component" value="Unassembled WGS sequence"/>
</dbReference>
<keyword evidence="3" id="KW-1185">Reference proteome</keyword>
<organism evidence="2 3">
    <name type="scientific">Methanolobus vulcani</name>
    <dbReference type="NCBI Taxonomy" id="38026"/>
    <lineage>
        <taxon>Archaea</taxon>
        <taxon>Methanobacteriati</taxon>
        <taxon>Methanobacteriota</taxon>
        <taxon>Stenosarchaea group</taxon>
        <taxon>Methanomicrobia</taxon>
        <taxon>Methanosarcinales</taxon>
        <taxon>Methanosarcinaceae</taxon>
        <taxon>Methanolobus</taxon>
    </lineage>
</organism>
<keyword evidence="1" id="KW-0472">Membrane</keyword>
<name>A0A7Z8KQN2_9EURY</name>
<sequence length="257" mass="28664">MKHSITKDDGAVSEMVDYSIILGIILLATAIITVAGVPMLKHMQETQHTENMEQSFQVLALNMNKVVFGNAPSQSVELKMYGGELSISGDNEIIIDLQVWNSTSNATEMEPTDAYKIKRIENSYRDTSISYENTGVWAKYEDGGAVMISEPRITYANNVMVIPISSIYGSDSLSGSGLVRVTADATSKNVYKYENVSMINLSVTSDYYEAWGRYLNETLQMPIIMEDSNNRTVNCSKIYHPNVDVYVIYSPMKITID</sequence>
<gene>
    <name evidence="2" type="ORF">FKV42_00850</name>
</gene>
<dbReference type="InterPro" id="IPR055713">
    <property type="entry name" value="DUF7289"/>
</dbReference>
<dbReference type="RefSeq" id="WP_154808354.1">
    <property type="nucleotide sequence ID" value="NZ_VIAQ01000006.1"/>
</dbReference>
<protein>
    <submittedName>
        <fullName evidence="2">Uncharacterized protein</fullName>
    </submittedName>
</protein>
<evidence type="ECO:0000256" key="1">
    <source>
        <dbReference type="SAM" id="Phobius"/>
    </source>
</evidence>
<dbReference type="Pfam" id="PF23960">
    <property type="entry name" value="DUF7289"/>
    <property type="match status" value="1"/>
</dbReference>